<evidence type="ECO:0000256" key="5">
    <source>
        <dbReference type="SAM" id="MobiDB-lite"/>
    </source>
</evidence>
<dbReference type="PROSITE" id="PS00108">
    <property type="entry name" value="PROTEIN_KINASE_ST"/>
    <property type="match status" value="1"/>
</dbReference>
<dbReference type="PROSITE" id="PS00107">
    <property type="entry name" value="PROTEIN_KINASE_ATP"/>
    <property type="match status" value="1"/>
</dbReference>
<dbReference type="InterPro" id="IPR001245">
    <property type="entry name" value="Ser-Thr/Tyr_kinase_cat_dom"/>
</dbReference>
<evidence type="ECO:0000256" key="3">
    <source>
        <dbReference type="ARBA" id="ARBA00022840"/>
    </source>
</evidence>
<organism evidence="7 8">
    <name type="scientific">Porphyridium purpureum</name>
    <name type="common">Red alga</name>
    <name type="synonym">Porphyridium cruentum</name>
    <dbReference type="NCBI Taxonomy" id="35688"/>
    <lineage>
        <taxon>Eukaryota</taxon>
        <taxon>Rhodophyta</taxon>
        <taxon>Bangiophyceae</taxon>
        <taxon>Porphyridiales</taxon>
        <taxon>Porphyridiaceae</taxon>
        <taxon>Porphyridium</taxon>
    </lineage>
</organism>
<accession>A0A5J4YMB7</accession>
<keyword evidence="2 4" id="KW-0547">Nucleotide-binding</keyword>
<evidence type="ECO:0000256" key="4">
    <source>
        <dbReference type="PROSITE-ProRule" id="PRU10141"/>
    </source>
</evidence>
<dbReference type="InterPro" id="IPR051681">
    <property type="entry name" value="Ser/Thr_Kinases-Pseudokinases"/>
</dbReference>
<feature type="compositionally biased region" description="Acidic residues" evidence="5">
    <location>
        <begin position="75"/>
        <end position="89"/>
    </location>
</feature>
<keyword evidence="3 4" id="KW-0067">ATP-binding</keyword>
<dbReference type="PANTHER" id="PTHR44329:SF289">
    <property type="entry name" value="SERINE_THREONINE-PROTEIN KINASE VIK"/>
    <property type="match status" value="1"/>
</dbReference>
<feature type="region of interest" description="Disordered" evidence="5">
    <location>
        <begin position="75"/>
        <end position="101"/>
    </location>
</feature>
<dbReference type="PANTHER" id="PTHR44329">
    <property type="entry name" value="SERINE/THREONINE-PROTEIN KINASE TNNI3K-RELATED"/>
    <property type="match status" value="1"/>
</dbReference>
<sequence length="596" mass="65529">MDRAPPHPQVSMLLLASQPPRFPVEGAAPLDGINDRPGGDVLHDGAANSVLLHVDGLVLDHTMFIADSYYDFSDDENGSDDSGAEDGGDVDEHPYPATLSSHTSHTNLHLLMRCKRKEKYVRPLGSSSCIFNLSLSPRKSASSSRHSHEQELQMLRLADGLSSSRWTPNRTGTEQSITCLESSFDGRRRACPMSNVTSAAIRETDVSVHSNADLEQSWQSNQKDELAEPSNGLGDGAAFVAVPPMRRSATSTVRMRVTTPDSESMLKEAEQQPTLQRSVSVTLQQCRIECTDLQLESLLGQGASSVVHRGTWLGHVPVAVKSFHCDSTEDFEAAYRSLIDECKLLSLLSHENVLRLRGVSCNKEERKLMMVSELFTGGSLATYLAGNTFCFERSLHIALCVARALRYMHHGLHLVNDALDGPEQPLLSRKESFNKHCVLHRDLKSANVLVNADVSKVVVADFGVSKLHRPTESVHESASFDGTPDIMAPELLEGKPCTKKSDVFAFAILLYEIFTHRRAWGGMKPMQIMFRVHEGLRPPLDPAECAEVANIPPALRDLMHLAWNQDPALRPSFETIVKRLEAICVSAGVTCAMAAH</sequence>
<dbReference type="GO" id="GO:0004674">
    <property type="term" value="F:protein serine/threonine kinase activity"/>
    <property type="evidence" value="ECO:0007669"/>
    <property type="project" value="UniProtKB-KW"/>
</dbReference>
<keyword evidence="1" id="KW-0723">Serine/threonine-protein kinase</keyword>
<dbReference type="InterPro" id="IPR000719">
    <property type="entry name" value="Prot_kinase_dom"/>
</dbReference>
<dbReference type="OrthoDB" id="2139971at2759"/>
<dbReference type="SMART" id="SM00220">
    <property type="entry name" value="S_TKc"/>
    <property type="match status" value="1"/>
</dbReference>
<dbReference type="Gene3D" id="1.10.510.10">
    <property type="entry name" value="Transferase(Phosphotransferase) domain 1"/>
    <property type="match status" value="1"/>
</dbReference>
<evidence type="ECO:0000256" key="2">
    <source>
        <dbReference type="ARBA" id="ARBA00022741"/>
    </source>
</evidence>
<keyword evidence="7" id="KW-0418">Kinase</keyword>
<dbReference type="PROSITE" id="PS50011">
    <property type="entry name" value="PROTEIN_KINASE_DOM"/>
    <property type="match status" value="1"/>
</dbReference>
<keyword evidence="8" id="KW-1185">Reference proteome</keyword>
<feature type="binding site" evidence="4">
    <location>
        <position position="321"/>
    </location>
    <ligand>
        <name>ATP</name>
        <dbReference type="ChEBI" id="CHEBI:30616"/>
    </ligand>
</feature>
<dbReference type="GO" id="GO:0005524">
    <property type="term" value="F:ATP binding"/>
    <property type="evidence" value="ECO:0007669"/>
    <property type="project" value="UniProtKB-UniRule"/>
</dbReference>
<dbReference type="EMBL" id="VRMN01000009">
    <property type="protein sequence ID" value="KAA8492576.1"/>
    <property type="molecule type" value="Genomic_DNA"/>
</dbReference>
<gene>
    <name evidence="7" type="ORF">FVE85_8083</name>
</gene>
<dbReference type="InterPro" id="IPR017441">
    <property type="entry name" value="Protein_kinase_ATP_BS"/>
</dbReference>
<evidence type="ECO:0000259" key="6">
    <source>
        <dbReference type="PROSITE" id="PS50011"/>
    </source>
</evidence>
<evidence type="ECO:0000313" key="7">
    <source>
        <dbReference type="EMBL" id="KAA8492576.1"/>
    </source>
</evidence>
<dbReference type="SUPFAM" id="SSF56112">
    <property type="entry name" value="Protein kinase-like (PK-like)"/>
    <property type="match status" value="1"/>
</dbReference>
<feature type="domain" description="Protein kinase" evidence="6">
    <location>
        <begin position="293"/>
        <end position="583"/>
    </location>
</feature>
<dbReference type="Proteomes" id="UP000324585">
    <property type="component" value="Unassembled WGS sequence"/>
</dbReference>
<dbReference type="InterPro" id="IPR011009">
    <property type="entry name" value="Kinase-like_dom_sf"/>
</dbReference>
<reference evidence="8" key="1">
    <citation type="journal article" date="2019" name="Nat. Commun.">
        <title>Expansion of phycobilisome linker gene families in mesophilic red algae.</title>
        <authorList>
            <person name="Lee J."/>
            <person name="Kim D."/>
            <person name="Bhattacharya D."/>
            <person name="Yoon H.S."/>
        </authorList>
    </citation>
    <scope>NUCLEOTIDE SEQUENCE [LARGE SCALE GENOMIC DNA]</scope>
    <source>
        <strain evidence="8">CCMP 1328</strain>
    </source>
</reference>
<keyword evidence="7" id="KW-0808">Transferase</keyword>
<dbReference type="Pfam" id="PF07714">
    <property type="entry name" value="PK_Tyr_Ser-Thr"/>
    <property type="match status" value="2"/>
</dbReference>
<dbReference type="AlphaFoldDB" id="A0A5J4YMB7"/>
<proteinExistence type="predicted"/>
<dbReference type="Gene3D" id="3.30.200.20">
    <property type="entry name" value="Phosphorylase Kinase, domain 1"/>
    <property type="match status" value="1"/>
</dbReference>
<comment type="caution">
    <text evidence="7">The sequence shown here is derived from an EMBL/GenBank/DDBJ whole genome shotgun (WGS) entry which is preliminary data.</text>
</comment>
<evidence type="ECO:0000313" key="8">
    <source>
        <dbReference type="Proteomes" id="UP000324585"/>
    </source>
</evidence>
<evidence type="ECO:0000256" key="1">
    <source>
        <dbReference type="ARBA" id="ARBA00022527"/>
    </source>
</evidence>
<name>A0A5J4YMB7_PORPP</name>
<dbReference type="InterPro" id="IPR008271">
    <property type="entry name" value="Ser/Thr_kinase_AS"/>
</dbReference>
<protein>
    <submittedName>
        <fullName evidence="7">Serine/threonine-protein kinase HT1</fullName>
    </submittedName>
</protein>